<reference evidence="2 3" key="1">
    <citation type="submission" date="2017-10" db="EMBL/GenBank/DDBJ databases">
        <authorList>
            <person name="Sibley D."/>
            <person name="Venepally P."/>
            <person name="Karamycheva S."/>
            <person name="Hadjithomas M."/>
            <person name="Khan A."/>
            <person name="Brunk B."/>
            <person name="Roos D."/>
            <person name="Caler E."/>
            <person name="Lorenzi H."/>
        </authorList>
    </citation>
    <scope>NUCLEOTIDE SEQUENCE [LARGE SCALE GENOMIC DNA]</scope>
    <source>
        <strain evidence="2 3">CAST</strain>
    </source>
</reference>
<evidence type="ECO:0000313" key="2">
    <source>
        <dbReference type="EMBL" id="RQX68007.1"/>
    </source>
</evidence>
<protein>
    <submittedName>
        <fullName evidence="2">Uncharacterized protein</fullName>
    </submittedName>
</protein>
<comment type="caution">
    <text evidence="2">The sequence shown here is derived from an EMBL/GenBank/DDBJ whole genome shotgun (WGS) entry which is preliminary data.</text>
</comment>
<proteinExistence type="predicted"/>
<dbReference type="AlphaFoldDB" id="A0A425HPV8"/>
<accession>A0A425HPV8</accession>
<feature type="region of interest" description="Disordered" evidence="1">
    <location>
        <begin position="86"/>
        <end position="120"/>
    </location>
</feature>
<sequence>MNPQHKPVAAASCKPPPHDHPPPPALLSTPPLLSHSTELRGCSLLSRKMVNQQNAPRSVNSPSRPAHAIPHLLSYSIHARPVPSDMLLARSGAPPISAEQPSPSPSTRPPPSSTSASTTV</sequence>
<dbReference type="Proteomes" id="UP000284452">
    <property type="component" value="Unassembled WGS sequence"/>
</dbReference>
<feature type="region of interest" description="Disordered" evidence="1">
    <location>
        <begin position="1"/>
        <end position="34"/>
    </location>
</feature>
<dbReference type="VEuPathDB" id="ToxoDB:TGCAST_306688"/>
<dbReference type="EMBL" id="AHIV02001909">
    <property type="protein sequence ID" value="RQX68007.1"/>
    <property type="molecule type" value="Genomic_DNA"/>
</dbReference>
<name>A0A425HPV8_TOXGO</name>
<feature type="compositionally biased region" description="Pro residues" evidence="1">
    <location>
        <begin position="102"/>
        <end position="112"/>
    </location>
</feature>
<gene>
    <name evidence="2" type="ORF">TGCAST_306688</name>
</gene>
<evidence type="ECO:0000313" key="3">
    <source>
        <dbReference type="Proteomes" id="UP000284452"/>
    </source>
</evidence>
<organism evidence="2 3">
    <name type="scientific">Toxoplasma gondii CAST</name>
    <dbReference type="NCBI Taxonomy" id="943122"/>
    <lineage>
        <taxon>Eukaryota</taxon>
        <taxon>Sar</taxon>
        <taxon>Alveolata</taxon>
        <taxon>Apicomplexa</taxon>
        <taxon>Conoidasida</taxon>
        <taxon>Coccidia</taxon>
        <taxon>Eucoccidiorida</taxon>
        <taxon>Eimeriorina</taxon>
        <taxon>Sarcocystidae</taxon>
        <taxon>Toxoplasma</taxon>
    </lineage>
</organism>
<evidence type="ECO:0000256" key="1">
    <source>
        <dbReference type="SAM" id="MobiDB-lite"/>
    </source>
</evidence>